<dbReference type="RefSeq" id="WP_143982046.1">
    <property type="nucleotide sequence ID" value="NZ_CP041695.1"/>
</dbReference>
<organism evidence="1 2">
    <name type="scientific">Nocardia otitidiscaviarum</name>
    <dbReference type="NCBI Taxonomy" id="1823"/>
    <lineage>
        <taxon>Bacteria</taxon>
        <taxon>Bacillati</taxon>
        <taxon>Actinomycetota</taxon>
        <taxon>Actinomycetes</taxon>
        <taxon>Mycobacteriales</taxon>
        <taxon>Nocardiaceae</taxon>
        <taxon>Nocardia</taxon>
    </lineage>
</organism>
<dbReference type="Proteomes" id="UP000317039">
    <property type="component" value="Chromosome"/>
</dbReference>
<dbReference type="GeneID" id="80334864"/>
<dbReference type="KEGG" id="nod:FOH10_21120"/>
<accession>A0A516NPK4</accession>
<evidence type="ECO:0000313" key="2">
    <source>
        <dbReference type="Proteomes" id="UP000317039"/>
    </source>
</evidence>
<sequence length="67" mass="6770">MGSKTPTHPAAPSIALGVITPGTEHLGGIDGVVRAELAVLATVTPERVLSRGVFFIEDRTATTGAAS</sequence>
<proteinExistence type="predicted"/>
<protein>
    <submittedName>
        <fullName evidence="1">Uncharacterized protein</fullName>
    </submittedName>
</protein>
<name>A0A516NPK4_9NOCA</name>
<dbReference type="EMBL" id="CP041695">
    <property type="protein sequence ID" value="QDP80838.1"/>
    <property type="molecule type" value="Genomic_DNA"/>
</dbReference>
<evidence type="ECO:0000313" key="1">
    <source>
        <dbReference type="EMBL" id="QDP80838.1"/>
    </source>
</evidence>
<reference evidence="1 2" key="1">
    <citation type="submission" date="2019-07" db="EMBL/GenBank/DDBJ databases">
        <title>Complete Genome Sequence and Methylome Analysis of Nocardia otitidis-caviarum NEB252.</title>
        <authorList>
            <person name="Fomenkov A."/>
            <person name="Anton B.P."/>
            <person name="Vincze T."/>
            <person name="Roberts R.J."/>
        </authorList>
    </citation>
    <scope>NUCLEOTIDE SEQUENCE [LARGE SCALE GENOMIC DNA]</scope>
    <source>
        <strain evidence="1 2">NEB252</strain>
    </source>
</reference>
<dbReference type="AlphaFoldDB" id="A0A516NPK4"/>
<gene>
    <name evidence="1" type="ORF">FOH10_21120</name>
</gene>